<gene>
    <name evidence="2" type="ORF">NDU88_003615</name>
</gene>
<dbReference type="EMBL" id="JANPWB010000007">
    <property type="protein sequence ID" value="KAJ1171757.1"/>
    <property type="molecule type" value="Genomic_DNA"/>
</dbReference>
<reference evidence="2" key="1">
    <citation type="journal article" date="2022" name="bioRxiv">
        <title>Sequencing and chromosome-scale assembly of the giantPleurodeles waltlgenome.</title>
        <authorList>
            <person name="Brown T."/>
            <person name="Elewa A."/>
            <person name="Iarovenko S."/>
            <person name="Subramanian E."/>
            <person name="Araus A.J."/>
            <person name="Petzold A."/>
            <person name="Susuki M."/>
            <person name="Suzuki K.-i.T."/>
            <person name="Hayashi T."/>
            <person name="Toyoda A."/>
            <person name="Oliveira C."/>
            <person name="Osipova E."/>
            <person name="Leigh N.D."/>
            <person name="Simon A."/>
            <person name="Yun M.H."/>
        </authorList>
    </citation>
    <scope>NUCLEOTIDE SEQUENCE</scope>
    <source>
        <strain evidence="2">20211129_DDA</strain>
        <tissue evidence="2">Liver</tissue>
    </source>
</reference>
<name>A0AAV7T5B9_PLEWA</name>
<comment type="caution">
    <text evidence="2">The sequence shown here is derived from an EMBL/GenBank/DDBJ whole genome shotgun (WGS) entry which is preliminary data.</text>
</comment>
<keyword evidence="3" id="KW-1185">Reference proteome</keyword>
<protein>
    <submittedName>
        <fullName evidence="2">Uncharacterized protein</fullName>
    </submittedName>
</protein>
<evidence type="ECO:0000313" key="3">
    <source>
        <dbReference type="Proteomes" id="UP001066276"/>
    </source>
</evidence>
<sequence length="158" mass="17067">MTRNRKAALQTGGGSPPLQEDLDEMEEMVAAIILEEIITEDNGSPVDLSVLDYPDDLNDQLTTISKETIQDVLGTLQAPPPVSRRSTHVAAIPEDPPTTPIVRPASSNTAENSDDTGTTFERTVVGVQRELAKEVRMGMQTMAASLEGMHMCKMTSAE</sequence>
<feature type="region of interest" description="Disordered" evidence="1">
    <location>
        <begin position="77"/>
        <end position="118"/>
    </location>
</feature>
<proteinExistence type="predicted"/>
<organism evidence="2 3">
    <name type="scientific">Pleurodeles waltl</name>
    <name type="common">Iberian ribbed newt</name>
    <dbReference type="NCBI Taxonomy" id="8319"/>
    <lineage>
        <taxon>Eukaryota</taxon>
        <taxon>Metazoa</taxon>
        <taxon>Chordata</taxon>
        <taxon>Craniata</taxon>
        <taxon>Vertebrata</taxon>
        <taxon>Euteleostomi</taxon>
        <taxon>Amphibia</taxon>
        <taxon>Batrachia</taxon>
        <taxon>Caudata</taxon>
        <taxon>Salamandroidea</taxon>
        <taxon>Salamandridae</taxon>
        <taxon>Pleurodelinae</taxon>
        <taxon>Pleurodeles</taxon>
    </lineage>
</organism>
<feature type="compositionally biased region" description="Polar residues" evidence="1">
    <location>
        <begin position="105"/>
        <end position="118"/>
    </location>
</feature>
<evidence type="ECO:0000313" key="2">
    <source>
        <dbReference type="EMBL" id="KAJ1171757.1"/>
    </source>
</evidence>
<dbReference type="Proteomes" id="UP001066276">
    <property type="component" value="Chromosome 4_1"/>
</dbReference>
<dbReference type="AlphaFoldDB" id="A0AAV7T5B9"/>
<accession>A0AAV7T5B9</accession>
<feature type="region of interest" description="Disordered" evidence="1">
    <location>
        <begin position="1"/>
        <end position="22"/>
    </location>
</feature>
<evidence type="ECO:0000256" key="1">
    <source>
        <dbReference type="SAM" id="MobiDB-lite"/>
    </source>
</evidence>